<feature type="region of interest" description="Disordered" evidence="1">
    <location>
        <begin position="63"/>
        <end position="84"/>
    </location>
</feature>
<evidence type="ECO:0000256" key="1">
    <source>
        <dbReference type="SAM" id="MobiDB-lite"/>
    </source>
</evidence>
<evidence type="ECO:0000313" key="4">
    <source>
        <dbReference type="RefSeq" id="XP_033534738.1"/>
    </source>
</evidence>
<reference evidence="2 4" key="1">
    <citation type="submission" date="2020-01" db="EMBL/GenBank/DDBJ databases">
        <authorList>
            <consortium name="DOE Joint Genome Institute"/>
            <person name="Haridas S."/>
            <person name="Albert R."/>
            <person name="Binder M."/>
            <person name="Bloem J."/>
            <person name="Labutti K."/>
            <person name="Salamov A."/>
            <person name="Andreopoulos B."/>
            <person name="Baker S.E."/>
            <person name="Barry K."/>
            <person name="Bills G."/>
            <person name="Bluhm B.H."/>
            <person name="Cannon C."/>
            <person name="Castanera R."/>
            <person name="Culley D.E."/>
            <person name="Daum C."/>
            <person name="Ezra D."/>
            <person name="Gonzalez J.B."/>
            <person name="Henrissat B."/>
            <person name="Kuo A."/>
            <person name="Liang C."/>
            <person name="Lipzen A."/>
            <person name="Lutzoni F."/>
            <person name="Magnuson J."/>
            <person name="Mondo S."/>
            <person name="Nolan M."/>
            <person name="Ohm R."/>
            <person name="Pangilinan J."/>
            <person name="Park H.-J."/>
            <person name="Ramirez L."/>
            <person name="Alfaro M."/>
            <person name="Sun H."/>
            <person name="Tritt A."/>
            <person name="Yoshinaga Y."/>
            <person name="Zwiers L.-H."/>
            <person name="Turgeon B.G."/>
            <person name="Goodwin S.B."/>
            <person name="Spatafora J.W."/>
            <person name="Crous P.W."/>
            <person name="Grigoriev I.V."/>
        </authorList>
    </citation>
    <scope>NUCLEOTIDE SEQUENCE</scope>
    <source>
        <strain evidence="2 4">CBS 781.70</strain>
    </source>
</reference>
<feature type="compositionally biased region" description="Polar residues" evidence="1">
    <location>
        <begin position="63"/>
        <end position="75"/>
    </location>
</feature>
<evidence type="ECO:0000313" key="2">
    <source>
        <dbReference type="EMBL" id="KAF1813107.1"/>
    </source>
</evidence>
<proteinExistence type="predicted"/>
<dbReference type="GeneID" id="54415692"/>
<organism evidence="2">
    <name type="scientific">Eremomyces bilateralis CBS 781.70</name>
    <dbReference type="NCBI Taxonomy" id="1392243"/>
    <lineage>
        <taxon>Eukaryota</taxon>
        <taxon>Fungi</taxon>
        <taxon>Dikarya</taxon>
        <taxon>Ascomycota</taxon>
        <taxon>Pezizomycotina</taxon>
        <taxon>Dothideomycetes</taxon>
        <taxon>Dothideomycetes incertae sedis</taxon>
        <taxon>Eremomycetales</taxon>
        <taxon>Eremomycetaceae</taxon>
        <taxon>Eremomyces</taxon>
    </lineage>
</organism>
<dbReference type="AlphaFoldDB" id="A0A6G1G4V9"/>
<evidence type="ECO:0000313" key="3">
    <source>
        <dbReference type="Proteomes" id="UP000504638"/>
    </source>
</evidence>
<protein>
    <submittedName>
        <fullName evidence="2 4">Uncharacterized protein</fullName>
    </submittedName>
</protein>
<reference evidence="4" key="3">
    <citation type="submission" date="2025-04" db="UniProtKB">
        <authorList>
            <consortium name="RefSeq"/>
        </authorList>
    </citation>
    <scope>IDENTIFICATION</scope>
    <source>
        <strain evidence="4">CBS 781.70</strain>
    </source>
</reference>
<dbReference type="OrthoDB" id="3876723at2759"/>
<gene>
    <name evidence="2 4" type="ORF">P152DRAFT_305625</name>
</gene>
<reference evidence="4" key="2">
    <citation type="submission" date="2020-04" db="EMBL/GenBank/DDBJ databases">
        <authorList>
            <consortium name="NCBI Genome Project"/>
        </authorList>
    </citation>
    <scope>NUCLEOTIDE SEQUENCE</scope>
    <source>
        <strain evidence="4">CBS 781.70</strain>
    </source>
</reference>
<keyword evidence="3" id="KW-1185">Reference proteome</keyword>
<name>A0A6G1G4V9_9PEZI</name>
<accession>A0A6G1G4V9</accession>
<sequence>MGGYTDFAINAIDTDECQVATFRVASNQLLSARLKLDASGALSEVEFLQAVDGDQFFRPSGFPRTTESGWDQAQTPGFPPQIPAGFDPAIGAPANAIKHGDV</sequence>
<dbReference type="Proteomes" id="UP000504638">
    <property type="component" value="Unplaced"/>
</dbReference>
<dbReference type="EMBL" id="ML975155">
    <property type="protein sequence ID" value="KAF1813107.1"/>
    <property type="molecule type" value="Genomic_DNA"/>
</dbReference>
<dbReference type="RefSeq" id="XP_033534738.1">
    <property type="nucleotide sequence ID" value="XM_033675122.1"/>
</dbReference>